<keyword evidence="2" id="KW-1185">Reference proteome</keyword>
<comment type="caution">
    <text evidence="1">The sequence shown here is derived from an EMBL/GenBank/DDBJ whole genome shotgun (WGS) entry which is preliminary data.</text>
</comment>
<feature type="non-terminal residue" evidence="1">
    <location>
        <position position="1"/>
    </location>
</feature>
<gene>
    <name evidence="1" type="ORF">DFH08DRAFT_654081</name>
</gene>
<evidence type="ECO:0000313" key="2">
    <source>
        <dbReference type="Proteomes" id="UP001218218"/>
    </source>
</evidence>
<accession>A0AAD7A9B0</accession>
<reference evidence="1" key="1">
    <citation type="submission" date="2023-03" db="EMBL/GenBank/DDBJ databases">
        <title>Massive genome expansion in bonnet fungi (Mycena s.s.) driven by repeated elements and novel gene families across ecological guilds.</title>
        <authorList>
            <consortium name="Lawrence Berkeley National Laboratory"/>
            <person name="Harder C.B."/>
            <person name="Miyauchi S."/>
            <person name="Viragh M."/>
            <person name="Kuo A."/>
            <person name="Thoen E."/>
            <person name="Andreopoulos B."/>
            <person name="Lu D."/>
            <person name="Skrede I."/>
            <person name="Drula E."/>
            <person name="Henrissat B."/>
            <person name="Morin E."/>
            <person name="Kohler A."/>
            <person name="Barry K."/>
            <person name="LaButti K."/>
            <person name="Morin E."/>
            <person name="Salamov A."/>
            <person name="Lipzen A."/>
            <person name="Mereny Z."/>
            <person name="Hegedus B."/>
            <person name="Baldrian P."/>
            <person name="Stursova M."/>
            <person name="Weitz H."/>
            <person name="Taylor A."/>
            <person name="Grigoriev I.V."/>
            <person name="Nagy L.G."/>
            <person name="Martin F."/>
            <person name="Kauserud H."/>
        </authorList>
    </citation>
    <scope>NUCLEOTIDE SEQUENCE</scope>
    <source>
        <strain evidence="1">CBHHK002</strain>
    </source>
</reference>
<organism evidence="1 2">
    <name type="scientific">Mycena albidolilacea</name>
    <dbReference type="NCBI Taxonomy" id="1033008"/>
    <lineage>
        <taxon>Eukaryota</taxon>
        <taxon>Fungi</taxon>
        <taxon>Dikarya</taxon>
        <taxon>Basidiomycota</taxon>
        <taxon>Agaricomycotina</taxon>
        <taxon>Agaricomycetes</taxon>
        <taxon>Agaricomycetidae</taxon>
        <taxon>Agaricales</taxon>
        <taxon>Marasmiineae</taxon>
        <taxon>Mycenaceae</taxon>
        <taxon>Mycena</taxon>
    </lineage>
</organism>
<name>A0AAD7A9B0_9AGAR</name>
<dbReference type="Proteomes" id="UP001218218">
    <property type="component" value="Unassembled WGS sequence"/>
</dbReference>
<protein>
    <submittedName>
        <fullName evidence="1">Uncharacterized protein</fullName>
    </submittedName>
</protein>
<sequence length="64" mass="7290">RGTLSPTVIKMLQILKFIYRNGPIDFTERWIATEEELSVIDVDPQILGELLAAGRIEELVHLLN</sequence>
<proteinExistence type="predicted"/>
<evidence type="ECO:0000313" key="1">
    <source>
        <dbReference type="EMBL" id="KAJ7352029.1"/>
    </source>
</evidence>
<feature type="non-terminal residue" evidence="1">
    <location>
        <position position="64"/>
    </location>
</feature>
<dbReference type="AlphaFoldDB" id="A0AAD7A9B0"/>
<dbReference type="EMBL" id="JARIHO010000012">
    <property type="protein sequence ID" value="KAJ7352029.1"/>
    <property type="molecule type" value="Genomic_DNA"/>
</dbReference>